<dbReference type="SUPFAM" id="SSF53756">
    <property type="entry name" value="UDP-Glycosyltransferase/glycogen phosphorylase"/>
    <property type="match status" value="1"/>
</dbReference>
<accession>A0A7D6FH05</accession>
<dbReference type="EMBL" id="CP055379">
    <property type="protein sequence ID" value="QLN81961.1"/>
    <property type="molecule type" value="Genomic_DNA"/>
</dbReference>
<evidence type="ECO:0000313" key="1">
    <source>
        <dbReference type="EMBL" id="QLN81961.1"/>
    </source>
</evidence>
<gene>
    <name evidence="1" type="ORF">HV104_30940</name>
</gene>
<feature type="non-terminal residue" evidence="1">
    <location>
        <position position="1"/>
    </location>
</feature>
<keyword evidence="1" id="KW-0614">Plasmid</keyword>
<proteinExistence type="predicted"/>
<name>A0A7D6FH05_9ENTR</name>
<reference evidence="1" key="1">
    <citation type="submission" date="2020-06" db="EMBL/GenBank/DDBJ databases">
        <title>REHAB project genomes.</title>
        <authorList>
            <person name="Shaw L.P."/>
        </authorList>
    </citation>
    <scope>NUCLEOTIDE SEQUENCE</scope>
    <source>
        <strain evidence="1">RHBSTW-00165</strain>
        <plasmid evidence="1">unnamed</plasmid>
    </source>
</reference>
<geneLocation type="plasmid" evidence="1">
    <name>unnamed</name>
</geneLocation>
<organism evidence="1">
    <name type="scientific">Klebsiella grimontii</name>
    <dbReference type="NCBI Taxonomy" id="2058152"/>
    <lineage>
        <taxon>Bacteria</taxon>
        <taxon>Pseudomonadati</taxon>
        <taxon>Pseudomonadota</taxon>
        <taxon>Gammaproteobacteria</taxon>
        <taxon>Enterobacterales</taxon>
        <taxon>Enterobacteriaceae</taxon>
        <taxon>Klebsiella/Raoultella group</taxon>
        <taxon>Klebsiella</taxon>
    </lineage>
</organism>
<protein>
    <submittedName>
        <fullName evidence="1">Glycogen/starch/alpha-glucan phosphorylase</fullName>
    </submittedName>
</protein>
<dbReference type="AlphaFoldDB" id="A0A7D6FH05"/>
<sequence length="26" mass="3214">NMGYFSSDRTVREYAQKIWYIDKTQL</sequence>